<keyword evidence="2" id="KW-1185">Reference proteome</keyword>
<sequence length="78" mass="8763">MVNVILALCIPLTAVVMGYFTLKAVQLGLRWQIETKQQQLPTMEQPKINPFDSAPKQPVTLDSSILDEWVNGPKPESR</sequence>
<comment type="caution">
    <text evidence="1">The sequence shown here is derived from an EMBL/GenBank/DDBJ whole genome shotgun (WGS) entry which is preliminary data.</text>
</comment>
<name>A0ABU6GC02_9BACL</name>
<evidence type="ECO:0000313" key="1">
    <source>
        <dbReference type="EMBL" id="MEC0231175.1"/>
    </source>
</evidence>
<accession>A0ABU6GC02</accession>
<dbReference type="EMBL" id="JARLKY010000088">
    <property type="protein sequence ID" value="MEC0231175.1"/>
    <property type="molecule type" value="Genomic_DNA"/>
</dbReference>
<protein>
    <recommendedName>
        <fullName evidence="3">DUF3951 domain-containing protein</fullName>
    </recommendedName>
</protein>
<dbReference type="RefSeq" id="WP_326075119.1">
    <property type="nucleotide sequence ID" value="NZ_JARLKY010000088.1"/>
</dbReference>
<organism evidence="1 2">
    <name type="scientific">Paenibacillus alba</name>
    <dbReference type="NCBI Taxonomy" id="1197127"/>
    <lineage>
        <taxon>Bacteria</taxon>
        <taxon>Bacillati</taxon>
        <taxon>Bacillota</taxon>
        <taxon>Bacilli</taxon>
        <taxon>Bacillales</taxon>
        <taxon>Paenibacillaceae</taxon>
        <taxon>Paenibacillus</taxon>
    </lineage>
</organism>
<proteinExistence type="predicted"/>
<evidence type="ECO:0000313" key="2">
    <source>
        <dbReference type="Proteomes" id="UP001338137"/>
    </source>
</evidence>
<reference evidence="1 2" key="1">
    <citation type="submission" date="2023-03" db="EMBL/GenBank/DDBJ databases">
        <title>Bacillus Genome Sequencing.</title>
        <authorList>
            <person name="Dunlap C."/>
        </authorList>
    </citation>
    <scope>NUCLEOTIDE SEQUENCE [LARGE SCALE GENOMIC DNA]</scope>
    <source>
        <strain evidence="1 2">BD-533</strain>
    </source>
</reference>
<gene>
    <name evidence="1" type="ORF">P4I72_29170</name>
</gene>
<evidence type="ECO:0008006" key="3">
    <source>
        <dbReference type="Google" id="ProtNLM"/>
    </source>
</evidence>
<dbReference type="Proteomes" id="UP001338137">
    <property type="component" value="Unassembled WGS sequence"/>
</dbReference>